<accession>A0ACC0CU51</accession>
<protein>
    <submittedName>
        <fullName evidence="1">Uncharacterized protein</fullName>
    </submittedName>
</protein>
<name>A0ACC0CU51_9PEZI</name>
<proteinExistence type="predicted"/>
<dbReference type="Proteomes" id="UP001497680">
    <property type="component" value="Unassembled WGS sequence"/>
</dbReference>
<reference evidence="1 2" key="1">
    <citation type="journal article" date="2022" name="New Phytol.">
        <title>Ecological generalism drives hyperdiversity of secondary metabolite gene clusters in xylarialean endophytes.</title>
        <authorList>
            <person name="Franco M.E.E."/>
            <person name="Wisecaver J.H."/>
            <person name="Arnold A.E."/>
            <person name="Ju Y.M."/>
            <person name="Slot J.C."/>
            <person name="Ahrendt S."/>
            <person name="Moore L.P."/>
            <person name="Eastman K.E."/>
            <person name="Scott K."/>
            <person name="Konkel Z."/>
            <person name="Mondo S.J."/>
            <person name="Kuo A."/>
            <person name="Hayes R.D."/>
            <person name="Haridas S."/>
            <person name="Andreopoulos B."/>
            <person name="Riley R."/>
            <person name="LaButti K."/>
            <person name="Pangilinan J."/>
            <person name="Lipzen A."/>
            <person name="Amirebrahimi M."/>
            <person name="Yan J."/>
            <person name="Adam C."/>
            <person name="Keymanesh K."/>
            <person name="Ng V."/>
            <person name="Louie K."/>
            <person name="Northen T."/>
            <person name="Drula E."/>
            <person name="Henrissat B."/>
            <person name="Hsieh H.M."/>
            <person name="Youens-Clark K."/>
            <person name="Lutzoni F."/>
            <person name="Miadlikowska J."/>
            <person name="Eastwood D.C."/>
            <person name="Hamelin R.C."/>
            <person name="Grigoriev I.V."/>
            <person name="U'Ren J.M."/>
        </authorList>
    </citation>
    <scope>NUCLEOTIDE SEQUENCE [LARGE SCALE GENOMIC DNA]</scope>
    <source>
        <strain evidence="1 2">ER1909</strain>
    </source>
</reference>
<dbReference type="EMBL" id="MU394344">
    <property type="protein sequence ID" value="KAI6083928.1"/>
    <property type="molecule type" value="Genomic_DNA"/>
</dbReference>
<keyword evidence="2" id="KW-1185">Reference proteome</keyword>
<gene>
    <name evidence="1" type="ORF">F4821DRAFT_262384</name>
</gene>
<organism evidence="1 2">
    <name type="scientific">Hypoxylon rubiginosum</name>
    <dbReference type="NCBI Taxonomy" id="110542"/>
    <lineage>
        <taxon>Eukaryota</taxon>
        <taxon>Fungi</taxon>
        <taxon>Dikarya</taxon>
        <taxon>Ascomycota</taxon>
        <taxon>Pezizomycotina</taxon>
        <taxon>Sordariomycetes</taxon>
        <taxon>Xylariomycetidae</taxon>
        <taxon>Xylariales</taxon>
        <taxon>Hypoxylaceae</taxon>
        <taxon>Hypoxylon</taxon>
    </lineage>
</organism>
<evidence type="ECO:0000313" key="2">
    <source>
        <dbReference type="Proteomes" id="UP001497680"/>
    </source>
</evidence>
<sequence length="267" mass="31239">MSLNLAFYNILPQIIGAIENVDEWRPIVPPKCLTPTTEEESNERNLSSPKRQSEFPSSLYDTLSKIKKPVFPQSSNLYMSILLVRELCSCDADESLITHEVIEEVFLENLRRDSVAPAEDDCKITWFLWGKVLDVRRRTIKFSRLAQRVREEFDDETATKALRLIAGRVLYLFNFMLKRRYYAKREPGNVQDGTINYQDMVIINHSIDKMTLNDLEDCIVHLGERVRSFEVDWLLEYGVVPKEKETQSKPQTFLGRLKLKFNTRNKR</sequence>
<evidence type="ECO:0000313" key="1">
    <source>
        <dbReference type="EMBL" id="KAI6083928.1"/>
    </source>
</evidence>
<comment type="caution">
    <text evidence="1">The sequence shown here is derived from an EMBL/GenBank/DDBJ whole genome shotgun (WGS) entry which is preliminary data.</text>
</comment>